<proteinExistence type="predicted"/>
<name>A0A0E9PCY1_ANGAN</name>
<reference evidence="1" key="2">
    <citation type="journal article" date="2015" name="Fish Shellfish Immunol.">
        <title>Early steps in the European eel (Anguilla anguilla)-Vibrio vulnificus interaction in the gills: Role of the RtxA13 toxin.</title>
        <authorList>
            <person name="Callol A."/>
            <person name="Pajuelo D."/>
            <person name="Ebbesson L."/>
            <person name="Teles M."/>
            <person name="MacKenzie S."/>
            <person name="Amaro C."/>
        </authorList>
    </citation>
    <scope>NUCLEOTIDE SEQUENCE</scope>
</reference>
<dbReference type="EMBL" id="GBXM01106213">
    <property type="protein sequence ID" value="JAH02364.1"/>
    <property type="molecule type" value="Transcribed_RNA"/>
</dbReference>
<reference evidence="1" key="1">
    <citation type="submission" date="2014-11" db="EMBL/GenBank/DDBJ databases">
        <authorList>
            <person name="Amaro Gonzalez C."/>
        </authorList>
    </citation>
    <scope>NUCLEOTIDE SEQUENCE</scope>
</reference>
<sequence length="48" mass="5339">MQPLTETQRSGTEPALDFLESLVHVGPFRCFKIKAITLFHSLALKIPG</sequence>
<accession>A0A0E9PCY1</accession>
<organism evidence="1">
    <name type="scientific">Anguilla anguilla</name>
    <name type="common">European freshwater eel</name>
    <name type="synonym">Muraena anguilla</name>
    <dbReference type="NCBI Taxonomy" id="7936"/>
    <lineage>
        <taxon>Eukaryota</taxon>
        <taxon>Metazoa</taxon>
        <taxon>Chordata</taxon>
        <taxon>Craniata</taxon>
        <taxon>Vertebrata</taxon>
        <taxon>Euteleostomi</taxon>
        <taxon>Actinopterygii</taxon>
        <taxon>Neopterygii</taxon>
        <taxon>Teleostei</taxon>
        <taxon>Anguilliformes</taxon>
        <taxon>Anguillidae</taxon>
        <taxon>Anguilla</taxon>
    </lineage>
</organism>
<dbReference type="AlphaFoldDB" id="A0A0E9PCY1"/>
<protein>
    <submittedName>
        <fullName evidence="1">Uncharacterized protein</fullName>
    </submittedName>
</protein>
<evidence type="ECO:0000313" key="1">
    <source>
        <dbReference type="EMBL" id="JAH02364.1"/>
    </source>
</evidence>